<reference evidence="2 3" key="1">
    <citation type="journal article" date="2016" name="Environ. Microbiol.">
        <title>New Methyloceanibacter diversity from North Sea sediments includes methanotroph containing solely the soluble methane monooxygenase.</title>
        <authorList>
            <person name="Vekeman B."/>
            <person name="Kerckhof F.M."/>
            <person name="Cremers G."/>
            <person name="de Vos P."/>
            <person name="Vandamme P."/>
            <person name="Boon N."/>
            <person name="Op den Camp H.J."/>
            <person name="Heylen K."/>
        </authorList>
    </citation>
    <scope>NUCLEOTIDE SEQUENCE [LARGE SCALE GENOMIC DNA]</scope>
    <source>
        <strain evidence="2 3">R-67174</strain>
    </source>
</reference>
<dbReference type="CDD" id="cd00077">
    <property type="entry name" value="HDc"/>
    <property type="match status" value="1"/>
</dbReference>
<dbReference type="GO" id="GO:0008893">
    <property type="term" value="F:guanosine-3',5'-bis(diphosphate) 3'-diphosphatase activity"/>
    <property type="evidence" value="ECO:0007669"/>
    <property type="project" value="TreeGrafter"/>
</dbReference>
<feature type="domain" description="HD/PDEase" evidence="1">
    <location>
        <begin position="28"/>
        <end position="136"/>
    </location>
</feature>
<sequence length="299" mass="33722">MVADIERITKALSFAAEAHRNQRRKGAAQEPYINHLIEVFGLVARSESRVDTDTLIAALLHDVVEDTPRTYEDVSESFGERVAEIVRENSDDMSLPKAERRQARLAAMARKSREARIVKIADVISNLRAIAVSPPAGWSSERKLAYLEDCRRLVEAARGTEVSIERIFDETAADVDRAIRDDAPFQIDGCEVVARQLNSEIGQPVHLVYMLNTEDRPLETVDVDRLCQLIGERFPAATVQPAEAVYERGRRSILIVRIRTDGTEDVVDLAQRLCVEFRQRFVGIEVNGRYIRIYSDDTG</sequence>
<evidence type="ECO:0000313" key="3">
    <source>
        <dbReference type="Proteomes" id="UP000094501"/>
    </source>
</evidence>
<dbReference type="EMBL" id="LPWG01000004">
    <property type="protein sequence ID" value="ODS00675.1"/>
    <property type="molecule type" value="Genomic_DNA"/>
</dbReference>
<keyword evidence="3" id="KW-1185">Reference proteome</keyword>
<name>A0A1E3W4D3_9HYPH</name>
<dbReference type="SMART" id="SM00471">
    <property type="entry name" value="HDc"/>
    <property type="match status" value="1"/>
</dbReference>
<comment type="caution">
    <text evidence="2">The sequence shown here is derived from an EMBL/GenBank/DDBJ whole genome shotgun (WGS) entry which is preliminary data.</text>
</comment>
<gene>
    <name evidence="2" type="ORF">AUC68_13830</name>
</gene>
<dbReference type="Pfam" id="PF13328">
    <property type="entry name" value="HD_4"/>
    <property type="match status" value="1"/>
</dbReference>
<dbReference type="OrthoDB" id="9802385at2"/>
<evidence type="ECO:0000259" key="1">
    <source>
        <dbReference type="SMART" id="SM00471"/>
    </source>
</evidence>
<proteinExistence type="predicted"/>
<accession>A0A1E3W4D3</accession>
<dbReference type="Gene3D" id="1.10.3210.10">
    <property type="entry name" value="Hypothetical protein af1432"/>
    <property type="match status" value="1"/>
</dbReference>
<organism evidence="2 3">
    <name type="scientific">Methyloceanibacter methanicus</name>
    <dbReference type="NCBI Taxonomy" id="1774968"/>
    <lineage>
        <taxon>Bacteria</taxon>
        <taxon>Pseudomonadati</taxon>
        <taxon>Pseudomonadota</taxon>
        <taxon>Alphaproteobacteria</taxon>
        <taxon>Hyphomicrobiales</taxon>
        <taxon>Hyphomicrobiaceae</taxon>
        <taxon>Methyloceanibacter</taxon>
    </lineage>
</organism>
<evidence type="ECO:0000313" key="2">
    <source>
        <dbReference type="EMBL" id="ODS00675.1"/>
    </source>
</evidence>
<dbReference type="RefSeq" id="WP_069436265.1">
    <property type="nucleotide sequence ID" value="NZ_LPWG01000004.1"/>
</dbReference>
<dbReference type="STRING" id="1774968.AUC68_13830"/>
<dbReference type="PANTHER" id="PTHR46246:SF1">
    <property type="entry name" value="GUANOSINE-3',5'-BIS(DIPHOSPHATE) 3'-PYROPHOSPHOHYDROLASE MESH1"/>
    <property type="match status" value="1"/>
</dbReference>
<dbReference type="Proteomes" id="UP000094501">
    <property type="component" value="Unassembled WGS sequence"/>
</dbReference>
<dbReference type="InterPro" id="IPR003607">
    <property type="entry name" value="HD/PDEase_dom"/>
</dbReference>
<dbReference type="AlphaFoldDB" id="A0A1E3W4D3"/>
<dbReference type="InterPro" id="IPR052194">
    <property type="entry name" value="MESH1"/>
</dbReference>
<dbReference type="PANTHER" id="PTHR46246">
    <property type="entry name" value="GUANOSINE-3',5'-BIS(DIPHOSPHATE) 3'-PYROPHOSPHOHYDROLASE MESH1"/>
    <property type="match status" value="1"/>
</dbReference>
<dbReference type="SUPFAM" id="SSF109604">
    <property type="entry name" value="HD-domain/PDEase-like"/>
    <property type="match status" value="1"/>
</dbReference>
<protein>
    <recommendedName>
        <fullName evidence="1">HD/PDEase domain-containing protein</fullName>
    </recommendedName>
</protein>